<dbReference type="InterPro" id="IPR022830">
    <property type="entry name" value="Indigdn_synthA-like"/>
</dbReference>
<dbReference type="InterPro" id="IPR007342">
    <property type="entry name" value="PsuG"/>
</dbReference>
<dbReference type="GO" id="GO:0016301">
    <property type="term" value="F:kinase activity"/>
    <property type="evidence" value="ECO:0007669"/>
    <property type="project" value="UniProtKB-KW"/>
</dbReference>
<dbReference type="Pfam" id="PF04227">
    <property type="entry name" value="Indigoidine_A"/>
    <property type="match status" value="1"/>
</dbReference>
<keyword evidence="2" id="KW-0378">Hydrolase</keyword>
<keyword evidence="4" id="KW-0456">Lyase</keyword>
<evidence type="ECO:0000256" key="4">
    <source>
        <dbReference type="ARBA" id="ARBA00023239"/>
    </source>
</evidence>
<reference evidence="6" key="1">
    <citation type="submission" date="2014-03" db="EMBL/GenBank/DDBJ databases">
        <title>The sialotranscriptome of Amblyomma triste, Amblyomma parvum and Amblyomma cajennense ticks, uncovered by 454-based RNA-seq.</title>
        <authorList>
            <person name="Garcia G.R."/>
            <person name="Gardinassi L.G."/>
            <person name="Ribeiro J.M."/>
            <person name="Anatriello E."/>
            <person name="Ferreira B.R."/>
            <person name="Moreira H.N."/>
            <person name="Mafra C."/>
            <person name="Olegario M.M."/>
            <person name="Szabo P.J."/>
            <person name="Miranda-Santos I.K."/>
            <person name="Maruyama S.R."/>
        </authorList>
    </citation>
    <scope>NUCLEOTIDE SEQUENCE</scope>
    <source>
        <strain evidence="6">Mato Grasso do Sul</strain>
        <tissue evidence="6">Salivary glands</tissue>
    </source>
</reference>
<evidence type="ECO:0000256" key="5">
    <source>
        <dbReference type="ARBA" id="ARBA00023295"/>
    </source>
</evidence>
<evidence type="ECO:0000256" key="2">
    <source>
        <dbReference type="ARBA" id="ARBA00022801"/>
    </source>
</evidence>
<dbReference type="Gene3D" id="3.40.1790.10">
    <property type="entry name" value="Indigoidine synthase domain"/>
    <property type="match status" value="1"/>
</dbReference>
<keyword evidence="6" id="KW-0418">Kinase</keyword>
<dbReference type="PANTHER" id="PTHR42909">
    <property type="entry name" value="ZGC:136858"/>
    <property type="match status" value="1"/>
</dbReference>
<evidence type="ECO:0000313" key="6">
    <source>
        <dbReference type="EMBL" id="JAC28843.1"/>
    </source>
</evidence>
<keyword evidence="6" id="KW-0808">Transferase</keyword>
<keyword evidence="5" id="KW-0326">Glycosidase</keyword>
<dbReference type="GO" id="GO:0046872">
    <property type="term" value="F:metal ion binding"/>
    <property type="evidence" value="ECO:0007669"/>
    <property type="project" value="UniProtKB-KW"/>
</dbReference>
<keyword evidence="3" id="KW-0464">Manganese</keyword>
<dbReference type="GO" id="GO:0005737">
    <property type="term" value="C:cytoplasm"/>
    <property type="evidence" value="ECO:0007669"/>
    <property type="project" value="TreeGrafter"/>
</dbReference>
<dbReference type="GO" id="GO:0016798">
    <property type="term" value="F:hydrolase activity, acting on glycosyl bonds"/>
    <property type="evidence" value="ECO:0007669"/>
    <property type="project" value="UniProtKB-KW"/>
</dbReference>
<dbReference type="PANTHER" id="PTHR42909:SF1">
    <property type="entry name" value="CARBOHYDRATE KINASE PFKB DOMAIN-CONTAINING PROTEIN"/>
    <property type="match status" value="1"/>
</dbReference>
<evidence type="ECO:0000256" key="3">
    <source>
        <dbReference type="ARBA" id="ARBA00023211"/>
    </source>
</evidence>
<protein>
    <submittedName>
        <fullName evidence="6">Putative carbohydrate kinase</fullName>
    </submittedName>
</protein>
<sequence length="358" mass="37736">MHLRRGVHSFYSRWLNTWASPAVRRHLSSAGPFVVSQEVSAALQNGQPIVALETSILTHGIPYPENISTQLELEDIVRSKGAVPASIGVHDGTLHVGINKEKLDSLAKTGTKAAKISRRDLPAALCKGLSGGTTVSATMVACNRAGIQVFATGGIGGVHRGGESSLDISPDVRELGRTPVTVVSSGIKSILDITRTLEVLETEGVCVAAFGESQEFPAFFVARSGHQAPWRVADASEAASLITSRNALHLDSGVLIAVPIPKEYEADGQAMEEAVQQALREVEASDLTGNAVTPFILQKLTERTAGASLRANIALIKNNAAVAADIASALAKLEGDQKRHSLFRPSIPMQPAPPVAKS</sequence>
<evidence type="ECO:0000256" key="1">
    <source>
        <dbReference type="ARBA" id="ARBA00022723"/>
    </source>
</evidence>
<dbReference type="GO" id="GO:0004730">
    <property type="term" value="F:pseudouridylate synthase activity"/>
    <property type="evidence" value="ECO:0007669"/>
    <property type="project" value="InterPro"/>
</dbReference>
<dbReference type="HAMAP" id="MF_01876">
    <property type="entry name" value="PsiMP_glycosidase"/>
    <property type="match status" value="1"/>
</dbReference>
<dbReference type="AlphaFoldDB" id="A0A023G7L5"/>
<accession>A0A023G7L5</accession>
<dbReference type="SUPFAM" id="SSF110581">
    <property type="entry name" value="Indigoidine synthase A-like"/>
    <property type="match status" value="1"/>
</dbReference>
<dbReference type="EMBL" id="GBBM01006575">
    <property type="protein sequence ID" value="JAC28843.1"/>
    <property type="molecule type" value="mRNA"/>
</dbReference>
<organism evidence="6">
    <name type="scientific">Amblyomma triste</name>
    <name type="common">Neotropical tick</name>
    <dbReference type="NCBI Taxonomy" id="251400"/>
    <lineage>
        <taxon>Eukaryota</taxon>
        <taxon>Metazoa</taxon>
        <taxon>Ecdysozoa</taxon>
        <taxon>Arthropoda</taxon>
        <taxon>Chelicerata</taxon>
        <taxon>Arachnida</taxon>
        <taxon>Acari</taxon>
        <taxon>Parasitiformes</taxon>
        <taxon>Ixodida</taxon>
        <taxon>Ixodoidea</taxon>
        <taxon>Ixodidae</taxon>
        <taxon>Amblyomminae</taxon>
        <taxon>Amblyomma</taxon>
    </lineage>
</organism>
<keyword evidence="1" id="KW-0479">Metal-binding</keyword>
<name>A0A023G7L5_AMBTT</name>
<proteinExistence type="evidence at transcript level"/>